<keyword evidence="1" id="KW-1133">Transmembrane helix</keyword>
<organism evidence="3 4">
    <name type="scientific">Gymnopus androsaceus JB14</name>
    <dbReference type="NCBI Taxonomy" id="1447944"/>
    <lineage>
        <taxon>Eukaryota</taxon>
        <taxon>Fungi</taxon>
        <taxon>Dikarya</taxon>
        <taxon>Basidiomycota</taxon>
        <taxon>Agaricomycotina</taxon>
        <taxon>Agaricomycetes</taxon>
        <taxon>Agaricomycetidae</taxon>
        <taxon>Agaricales</taxon>
        <taxon>Marasmiineae</taxon>
        <taxon>Omphalotaceae</taxon>
        <taxon>Gymnopus</taxon>
    </lineage>
</organism>
<dbReference type="PANTHER" id="PTHR40465">
    <property type="entry name" value="CHROMOSOME 1, WHOLE GENOME SHOTGUN SEQUENCE"/>
    <property type="match status" value="1"/>
</dbReference>
<reference evidence="3" key="1">
    <citation type="journal article" date="2019" name="Environ. Microbiol.">
        <title>Fungal ecological strategies reflected in gene transcription - a case study of two litter decomposers.</title>
        <authorList>
            <person name="Barbi F."/>
            <person name="Kohler A."/>
            <person name="Barry K."/>
            <person name="Baskaran P."/>
            <person name="Daum C."/>
            <person name="Fauchery L."/>
            <person name="Ihrmark K."/>
            <person name="Kuo A."/>
            <person name="LaButti K."/>
            <person name="Lipzen A."/>
            <person name="Morin E."/>
            <person name="Grigoriev I.V."/>
            <person name="Henrissat B."/>
            <person name="Lindahl B."/>
            <person name="Martin F."/>
        </authorList>
    </citation>
    <scope>NUCLEOTIDE SEQUENCE</scope>
    <source>
        <strain evidence="3">JB14</strain>
    </source>
</reference>
<protein>
    <recommendedName>
        <fullName evidence="2">DUF6534 domain-containing protein</fullName>
    </recommendedName>
</protein>
<feature type="transmembrane region" description="Helical" evidence="1">
    <location>
        <begin position="105"/>
        <end position="124"/>
    </location>
</feature>
<keyword evidence="4" id="KW-1185">Reference proteome</keyword>
<keyword evidence="1" id="KW-0472">Membrane</keyword>
<gene>
    <name evidence="3" type="ORF">BT96DRAFT_974309</name>
</gene>
<evidence type="ECO:0000313" key="4">
    <source>
        <dbReference type="Proteomes" id="UP000799118"/>
    </source>
</evidence>
<dbReference type="InterPro" id="IPR045339">
    <property type="entry name" value="DUF6534"/>
</dbReference>
<feature type="transmembrane region" description="Helical" evidence="1">
    <location>
        <begin position="144"/>
        <end position="168"/>
    </location>
</feature>
<feature type="transmembrane region" description="Helical" evidence="1">
    <location>
        <begin position="213"/>
        <end position="236"/>
    </location>
</feature>
<name>A0A6A4HYX0_9AGAR</name>
<proteinExistence type="predicted"/>
<dbReference type="Pfam" id="PF20152">
    <property type="entry name" value="DUF6534"/>
    <property type="match status" value="1"/>
</dbReference>
<feature type="transmembrane region" description="Helical" evidence="1">
    <location>
        <begin position="180"/>
        <end position="207"/>
    </location>
</feature>
<dbReference type="PANTHER" id="PTHR40465:SF1">
    <property type="entry name" value="DUF6534 DOMAIN-CONTAINING PROTEIN"/>
    <property type="match status" value="1"/>
</dbReference>
<evidence type="ECO:0000256" key="1">
    <source>
        <dbReference type="SAM" id="Phobius"/>
    </source>
</evidence>
<feature type="domain" description="DUF6534" evidence="2">
    <location>
        <begin position="154"/>
        <end position="239"/>
    </location>
</feature>
<dbReference type="Proteomes" id="UP000799118">
    <property type="component" value="Unassembled WGS sequence"/>
</dbReference>
<dbReference type="EMBL" id="ML769435">
    <property type="protein sequence ID" value="KAE9402398.1"/>
    <property type="molecule type" value="Genomic_DNA"/>
</dbReference>
<sequence>MFSGILLVQCAVYFRSIKPRDTWRMSSIVSTFLSSSDLASNSFLDLLHSCLLLAADWQWFIIEHGTQADRIPIAIPLSVLVTAISTFLAHSVYWWRIFRFSKHNYWISTPIIILAALRVVAATVSTSEMIRLKSFQDFRTKIGWVFSVGLALSSIVDVLITGVMVIILRHSREKSLSMDGVIDSLVVYTFESGSVTALATIASLITWLAMDNLVFLGLHFVLAKLYANSVVAMLNYRQSLTQSRIMPQTSSSRSGNPVDLDGRLDVIRLDANPSTRQGRRLIFLPNGARAPTSNIAPMEVSVTKTMQMHIDDNSMDVQHEEMDKSMSNTEVKYYHDARKVDGTPAQIAPARADQNVEPGPTWRLGLG</sequence>
<dbReference type="OrthoDB" id="3206554at2759"/>
<accession>A0A6A4HYX0</accession>
<evidence type="ECO:0000259" key="2">
    <source>
        <dbReference type="Pfam" id="PF20152"/>
    </source>
</evidence>
<dbReference type="AlphaFoldDB" id="A0A6A4HYX0"/>
<evidence type="ECO:0000313" key="3">
    <source>
        <dbReference type="EMBL" id="KAE9402398.1"/>
    </source>
</evidence>
<feature type="transmembrane region" description="Helical" evidence="1">
    <location>
        <begin position="73"/>
        <end position="93"/>
    </location>
</feature>
<keyword evidence="1" id="KW-0812">Transmembrane</keyword>